<feature type="compositionally biased region" description="Basic and acidic residues" evidence="1">
    <location>
        <begin position="179"/>
        <end position="198"/>
    </location>
</feature>
<protein>
    <submittedName>
        <fullName evidence="2">Uncharacterized protein</fullName>
    </submittedName>
</protein>
<organism evidence="2">
    <name type="scientific">Cacopsylla melanoneura</name>
    <dbReference type="NCBI Taxonomy" id="428564"/>
    <lineage>
        <taxon>Eukaryota</taxon>
        <taxon>Metazoa</taxon>
        <taxon>Ecdysozoa</taxon>
        <taxon>Arthropoda</taxon>
        <taxon>Hexapoda</taxon>
        <taxon>Insecta</taxon>
        <taxon>Pterygota</taxon>
        <taxon>Neoptera</taxon>
        <taxon>Paraneoptera</taxon>
        <taxon>Hemiptera</taxon>
        <taxon>Sternorrhyncha</taxon>
        <taxon>Psylloidea</taxon>
        <taxon>Psyllidae</taxon>
        <taxon>Psyllinae</taxon>
        <taxon>Cacopsylla</taxon>
    </lineage>
</organism>
<evidence type="ECO:0000256" key="1">
    <source>
        <dbReference type="SAM" id="MobiDB-lite"/>
    </source>
</evidence>
<sequence>MENLFTKIVNSTHSMLIEYNEYLNEAEPFTKELQTSLRELDKCIEDYTGKYRTNFYNVSNMGFKVINNYNSVFDKIVRWNSSTNELVSLILENNRTTMYESLYLMMNITQKGLQAKNELKYILEATGADLSIMSNILNPMKKNLKVEIDNLKMQNTNNNTNTNNNNNAVNSEELGGSVQEKEENSKQHENRHRDKAVNSEELLFL</sequence>
<dbReference type="AlphaFoldDB" id="A0A8D8XPM0"/>
<proteinExistence type="predicted"/>
<feature type="compositionally biased region" description="Low complexity" evidence="1">
    <location>
        <begin position="155"/>
        <end position="167"/>
    </location>
</feature>
<evidence type="ECO:0000313" key="2">
    <source>
        <dbReference type="EMBL" id="CAG6704807.1"/>
    </source>
</evidence>
<reference evidence="2" key="1">
    <citation type="submission" date="2021-05" db="EMBL/GenBank/DDBJ databases">
        <authorList>
            <person name="Alioto T."/>
            <person name="Alioto T."/>
            <person name="Gomez Garrido J."/>
        </authorList>
    </citation>
    <scope>NUCLEOTIDE SEQUENCE</scope>
</reference>
<accession>A0A8D8XPM0</accession>
<feature type="region of interest" description="Disordered" evidence="1">
    <location>
        <begin position="155"/>
        <end position="205"/>
    </location>
</feature>
<name>A0A8D8XPM0_9HEMI</name>
<dbReference type="EMBL" id="HBUF01342007">
    <property type="protein sequence ID" value="CAG6704807.1"/>
    <property type="molecule type" value="Transcribed_RNA"/>
</dbReference>